<proteinExistence type="predicted"/>
<evidence type="ECO:0000313" key="2">
    <source>
        <dbReference type="EMBL" id="ROW07258.1"/>
    </source>
</evidence>
<comment type="caution">
    <text evidence="2">The sequence shown here is derived from an EMBL/GenBank/DDBJ whole genome shotgun (WGS) entry which is preliminary data.</text>
</comment>
<dbReference type="OrthoDB" id="3220769at2759"/>
<evidence type="ECO:0000313" key="3">
    <source>
        <dbReference type="Proteomes" id="UP000283895"/>
    </source>
</evidence>
<dbReference type="AlphaFoldDB" id="A0A423WVB0"/>
<feature type="transmembrane region" description="Helical" evidence="1">
    <location>
        <begin position="20"/>
        <end position="43"/>
    </location>
</feature>
<keyword evidence="1" id="KW-0472">Membrane</keyword>
<evidence type="ECO:0000256" key="1">
    <source>
        <dbReference type="SAM" id="Phobius"/>
    </source>
</evidence>
<keyword evidence="1" id="KW-1133">Transmembrane helix</keyword>
<dbReference type="Proteomes" id="UP000283895">
    <property type="component" value="Unassembled WGS sequence"/>
</dbReference>
<accession>A0A423WVB0</accession>
<reference evidence="2 3" key="1">
    <citation type="submission" date="2015-09" db="EMBL/GenBank/DDBJ databases">
        <title>Host preference determinants of Valsa canker pathogens revealed by comparative genomics.</title>
        <authorList>
            <person name="Yin Z."/>
            <person name="Huang L."/>
        </authorList>
    </citation>
    <scope>NUCLEOTIDE SEQUENCE [LARGE SCALE GENOMIC DNA]</scope>
    <source>
        <strain evidence="2 3">03-1</strain>
    </source>
</reference>
<keyword evidence="1" id="KW-0812">Transmembrane</keyword>
<gene>
    <name evidence="2" type="ORF">VMCG_03807</name>
</gene>
<dbReference type="EMBL" id="LKEA01000008">
    <property type="protein sequence ID" value="ROW07258.1"/>
    <property type="molecule type" value="Genomic_DNA"/>
</dbReference>
<protein>
    <submittedName>
        <fullName evidence="2">Uncharacterized protein</fullName>
    </submittedName>
</protein>
<organism evidence="2 3">
    <name type="scientific">Cytospora schulzeri</name>
    <dbReference type="NCBI Taxonomy" id="448051"/>
    <lineage>
        <taxon>Eukaryota</taxon>
        <taxon>Fungi</taxon>
        <taxon>Dikarya</taxon>
        <taxon>Ascomycota</taxon>
        <taxon>Pezizomycotina</taxon>
        <taxon>Sordariomycetes</taxon>
        <taxon>Sordariomycetidae</taxon>
        <taxon>Diaporthales</taxon>
        <taxon>Cytosporaceae</taxon>
        <taxon>Cytospora</taxon>
    </lineage>
</organism>
<sequence>MARHESLFEYNLTRSYPFRWFTPVTVVGGIIATVLVSFLNVAASGYELAAITSTDPNKTLSDSTWFANWPTWLASTRASCAAATMPLQTGLYTNKTALLYTLVSVWRYDQLGNQMKLGSLVYYNNPLSNCNVSSIQVDISSDLTAGQAALTQVGATMTATVVCLVNRPEGPTYVELVTTYDPIQPEQSAQTCLFLGANATNLASLYWGDSIMRLYWTEVVMKYFDENVHSNKPYYNFAVTLNRDHLPEPATADDLEDMDFIRASACWLMPLNSTGIQHNTDFCDDNTLSVLAQGTTHQKPVPSVWQPMSVLGKGMWFTVLADMGRDDDAMPNMLSHPDLLESLTANMSVVNETITSAWAWSLRRKVTSLAPFVASQSTTNNTELQIYPSVLETNYICQVPKLKTTGTLIVSILVADLVLLQAIWKIYVLSVDRFFISKREDLKYCEGCASKPREQPGIPLGDVNPQRATLSGLDEYLIVESERVTPSLSSRQSLIDHSHGHGVMR</sequence>
<dbReference type="STRING" id="356882.A0A423WVB0"/>
<keyword evidence="3" id="KW-1185">Reference proteome</keyword>
<name>A0A423WVB0_9PEZI</name>